<dbReference type="GO" id="GO:0005634">
    <property type="term" value="C:nucleus"/>
    <property type="evidence" value="ECO:0007669"/>
    <property type="project" value="UniProtKB-UniRule"/>
</dbReference>
<dbReference type="SMART" id="SM00398">
    <property type="entry name" value="HMG"/>
    <property type="match status" value="1"/>
</dbReference>
<sequence length="747" mass="84446">MSSKRKSPPSKLQEGNQQNYNSIVDNNNSGDKIKNYIKEEDETDDLDTEERLDVGEHFRKEIEQENHIKEKDSRCEEQENKTDIVNEINNQTKHFDGKTNINNNIDENNTVPSKPSTPSNMRANVDYKISTSPMSSLSVHSSNNSEIDEECNPPDYKKSKHSIQETSADVFNNNKNIPNNNNNIDYNTLANNNITSSLFSFSSNQTNSNNKRTMDDVLKKLTSKMNNINTSISSTDSSKYSASSPNSNNKSPSIPFSPDSELDIAGMISLQQSSAASPESFQEKERQLSEVIHKLQMYREQLVQQQEHQSKLASESQQKQQMEIHRIQQEQFRRQQDYLLQQQHKIQELQNQISINKMGLHSPSHLMLLPFLSDQFRIPNPAAVTSSASSMSPLHNWQTASSITSHASPPPSRSPPRAPPSDPDAPLNLSKPKGGSSGPASPPQGELSPPLGATAPKMHPGPPFNMHRPFLSYAGLPPHSNHQSHGGKMTLSASSPGKDKPPPPEFNMHAMFQQHEKNMFQHEKNMFQQHHDKNMFSPHEKYHEKGMYSPHHEKGDGEDMMLNMWPGGDSPYGKMEETPDKAKVVRSQKRDGDSKPHIKRPMNAFMVWAKDERRKILKACPDMHNSNISKILGARWKAMSNAEKQPYYEEQSRLSKLHMEKHPDYRYRPRPKRTCIVDGKKMRISEYKTLMRQRRNEMRQLWCRGEAGPSGAGGPAFPFPGDGSLSPSDMMPFSPGSAGSMDSHDED</sequence>
<feature type="compositionally biased region" description="Low complexity" evidence="6">
    <location>
        <begin position="424"/>
        <end position="434"/>
    </location>
</feature>
<feature type="DNA-binding region" description="HMG box" evidence="5">
    <location>
        <begin position="598"/>
        <end position="666"/>
    </location>
</feature>
<feature type="compositionally biased region" description="Low complexity" evidence="6">
    <location>
        <begin position="229"/>
        <end position="258"/>
    </location>
</feature>
<evidence type="ECO:0000256" key="4">
    <source>
        <dbReference type="ARBA" id="ARBA00023242"/>
    </source>
</evidence>
<dbReference type="GO" id="GO:0000978">
    <property type="term" value="F:RNA polymerase II cis-regulatory region sequence-specific DNA binding"/>
    <property type="evidence" value="ECO:0007669"/>
    <property type="project" value="TreeGrafter"/>
</dbReference>
<organism evidence="8">
    <name type="scientific">Cacopsylla melanoneura</name>
    <dbReference type="NCBI Taxonomy" id="428564"/>
    <lineage>
        <taxon>Eukaryota</taxon>
        <taxon>Metazoa</taxon>
        <taxon>Ecdysozoa</taxon>
        <taxon>Arthropoda</taxon>
        <taxon>Hexapoda</taxon>
        <taxon>Insecta</taxon>
        <taxon>Pterygota</taxon>
        <taxon>Neoptera</taxon>
        <taxon>Paraneoptera</taxon>
        <taxon>Hemiptera</taxon>
        <taxon>Sternorrhyncha</taxon>
        <taxon>Psylloidea</taxon>
        <taxon>Psyllidae</taxon>
        <taxon>Psyllinae</taxon>
        <taxon>Cacopsylla</taxon>
    </lineage>
</organism>
<keyword evidence="2 5" id="KW-0238">DNA-binding</keyword>
<evidence type="ECO:0000256" key="5">
    <source>
        <dbReference type="PROSITE-ProRule" id="PRU00267"/>
    </source>
</evidence>
<feature type="region of interest" description="Disordered" evidence="6">
    <location>
        <begin position="398"/>
        <end position="504"/>
    </location>
</feature>
<evidence type="ECO:0000256" key="3">
    <source>
        <dbReference type="ARBA" id="ARBA00023163"/>
    </source>
</evidence>
<dbReference type="CDD" id="cd22042">
    <property type="entry name" value="HMG-box_EGL13-like"/>
    <property type="match status" value="1"/>
</dbReference>
<accession>A0A8D8WJA3</accession>
<feature type="compositionally biased region" description="Low complexity" evidence="6">
    <location>
        <begin position="133"/>
        <end position="145"/>
    </location>
</feature>
<protein>
    <submittedName>
        <fullName evidence="8">Transcription factor Sox-6</fullName>
    </submittedName>
</protein>
<feature type="region of interest" description="Disordered" evidence="6">
    <location>
        <begin position="133"/>
        <end position="159"/>
    </location>
</feature>
<dbReference type="InterPro" id="IPR036910">
    <property type="entry name" value="HMG_box_dom_sf"/>
</dbReference>
<feature type="compositionally biased region" description="Low complexity" evidence="6">
    <location>
        <begin position="100"/>
        <end position="109"/>
    </location>
</feature>
<proteinExistence type="predicted"/>
<feature type="region of interest" description="Disordered" evidence="6">
    <location>
        <begin position="574"/>
        <end position="598"/>
    </location>
</feature>
<dbReference type="InterPro" id="IPR009071">
    <property type="entry name" value="HMG_box_dom"/>
</dbReference>
<dbReference type="SUPFAM" id="SSF47095">
    <property type="entry name" value="HMG-box"/>
    <property type="match status" value="1"/>
</dbReference>
<keyword evidence="3" id="KW-0804">Transcription</keyword>
<dbReference type="EMBL" id="HBUF01202069">
    <property type="protein sequence ID" value="CAG6662237.1"/>
    <property type="molecule type" value="Transcribed_RNA"/>
</dbReference>
<feature type="compositionally biased region" description="Basic and acidic residues" evidence="6">
    <location>
        <begin position="574"/>
        <end position="596"/>
    </location>
</feature>
<dbReference type="PROSITE" id="PS50118">
    <property type="entry name" value="HMG_BOX_2"/>
    <property type="match status" value="1"/>
</dbReference>
<dbReference type="FunFam" id="1.10.30.10:FF:000003">
    <property type="entry name" value="Putative transcription factor SOX-6"/>
    <property type="match status" value="1"/>
</dbReference>
<feature type="compositionally biased region" description="Polar residues" evidence="6">
    <location>
        <begin position="110"/>
        <end position="120"/>
    </location>
</feature>
<evidence type="ECO:0000256" key="6">
    <source>
        <dbReference type="SAM" id="MobiDB-lite"/>
    </source>
</evidence>
<evidence type="ECO:0000256" key="2">
    <source>
        <dbReference type="ARBA" id="ARBA00023125"/>
    </source>
</evidence>
<keyword evidence="1" id="KW-0805">Transcription regulation</keyword>
<feature type="compositionally biased region" description="Acidic residues" evidence="6">
    <location>
        <begin position="39"/>
        <end position="48"/>
    </location>
</feature>
<feature type="region of interest" description="Disordered" evidence="6">
    <location>
        <begin position="229"/>
        <end position="260"/>
    </location>
</feature>
<feature type="region of interest" description="Disordered" evidence="6">
    <location>
        <begin position="1"/>
        <end position="50"/>
    </location>
</feature>
<feature type="compositionally biased region" description="Polar residues" evidence="6">
    <location>
        <begin position="13"/>
        <end position="30"/>
    </location>
</feature>
<dbReference type="AlphaFoldDB" id="A0A8D8WJA3"/>
<evidence type="ECO:0000256" key="1">
    <source>
        <dbReference type="ARBA" id="ARBA00023015"/>
    </source>
</evidence>
<reference evidence="8" key="1">
    <citation type="submission" date="2021-05" db="EMBL/GenBank/DDBJ databases">
        <authorList>
            <person name="Alioto T."/>
            <person name="Alioto T."/>
            <person name="Gomez Garrido J."/>
        </authorList>
    </citation>
    <scope>NUCLEOTIDE SEQUENCE</scope>
</reference>
<dbReference type="GO" id="GO:0045165">
    <property type="term" value="P:cell fate commitment"/>
    <property type="evidence" value="ECO:0007669"/>
    <property type="project" value="TreeGrafter"/>
</dbReference>
<evidence type="ECO:0000259" key="7">
    <source>
        <dbReference type="PROSITE" id="PS50118"/>
    </source>
</evidence>
<dbReference type="PANTHER" id="PTHR45789">
    <property type="entry name" value="FI18025P1"/>
    <property type="match status" value="1"/>
</dbReference>
<dbReference type="InterPro" id="IPR051356">
    <property type="entry name" value="SOX/SOX-like_TF"/>
</dbReference>
<keyword evidence="4 5" id="KW-0539">Nucleus</keyword>
<name>A0A8D8WJA3_9HEMI</name>
<evidence type="ECO:0000313" key="8">
    <source>
        <dbReference type="EMBL" id="CAG6662237.1"/>
    </source>
</evidence>
<feature type="region of interest" description="Disordered" evidence="6">
    <location>
        <begin position="94"/>
        <end position="120"/>
    </location>
</feature>
<dbReference type="Pfam" id="PF00505">
    <property type="entry name" value="HMG_box"/>
    <property type="match status" value="1"/>
</dbReference>
<feature type="region of interest" description="Disordered" evidence="6">
    <location>
        <begin position="702"/>
        <end position="747"/>
    </location>
</feature>
<feature type="domain" description="HMG box" evidence="7">
    <location>
        <begin position="598"/>
        <end position="666"/>
    </location>
</feature>
<dbReference type="Gene3D" id="1.10.30.10">
    <property type="entry name" value="High mobility group box domain"/>
    <property type="match status" value="1"/>
</dbReference>
<feature type="compositionally biased region" description="Pro residues" evidence="6">
    <location>
        <begin position="408"/>
        <end position="423"/>
    </location>
</feature>
<dbReference type="GO" id="GO:0000981">
    <property type="term" value="F:DNA-binding transcription factor activity, RNA polymerase II-specific"/>
    <property type="evidence" value="ECO:0007669"/>
    <property type="project" value="TreeGrafter"/>
</dbReference>
<dbReference type="PANTHER" id="PTHR45789:SF2">
    <property type="entry name" value="FI18025P1"/>
    <property type="match status" value="1"/>
</dbReference>
<feature type="compositionally biased region" description="Low complexity" evidence="6">
    <location>
        <begin position="715"/>
        <end position="724"/>
    </location>
</feature>